<accession>W6Y711</accession>
<evidence type="ECO:0000256" key="3">
    <source>
        <dbReference type="SAM" id="MobiDB-lite"/>
    </source>
</evidence>
<dbReference type="GO" id="GO:0005506">
    <property type="term" value="F:iron ion binding"/>
    <property type="evidence" value="ECO:0007669"/>
    <property type="project" value="InterPro"/>
</dbReference>
<dbReference type="InterPro" id="IPR001128">
    <property type="entry name" value="Cyt_P450"/>
</dbReference>
<dbReference type="Pfam" id="PF00067">
    <property type="entry name" value="p450"/>
    <property type="match status" value="1"/>
</dbReference>
<evidence type="ECO:0008006" key="6">
    <source>
        <dbReference type="Google" id="ProtNLM"/>
    </source>
</evidence>
<name>W6Y711_COCC2</name>
<dbReference type="PANTHER" id="PTHR24305">
    <property type="entry name" value="CYTOCHROME P450"/>
    <property type="match status" value="1"/>
</dbReference>
<dbReference type="eggNOG" id="KOG0157">
    <property type="taxonomic scope" value="Eukaryota"/>
</dbReference>
<dbReference type="STRING" id="930089.W6Y711"/>
<keyword evidence="5" id="KW-1185">Reference proteome</keyword>
<comment type="similarity">
    <text evidence="1">Belongs to the cytochrome P450 family.</text>
</comment>
<dbReference type="OrthoDB" id="1470350at2759"/>
<feature type="compositionally biased region" description="Polar residues" evidence="3">
    <location>
        <begin position="493"/>
        <end position="511"/>
    </location>
</feature>
<dbReference type="Gene3D" id="1.10.630.10">
    <property type="entry name" value="Cytochrome P450"/>
    <property type="match status" value="1"/>
</dbReference>
<keyword evidence="2" id="KW-0349">Heme</keyword>
<dbReference type="GO" id="GO:0020037">
    <property type="term" value="F:heme binding"/>
    <property type="evidence" value="ECO:0007669"/>
    <property type="project" value="InterPro"/>
</dbReference>
<dbReference type="SUPFAM" id="SSF48264">
    <property type="entry name" value="Cytochrome P450"/>
    <property type="match status" value="1"/>
</dbReference>
<feature type="binding site" description="axial binding residue" evidence="2">
    <location>
        <position position="535"/>
    </location>
    <ligand>
        <name>heme</name>
        <dbReference type="ChEBI" id="CHEBI:30413"/>
    </ligand>
    <ligandPart>
        <name>Fe</name>
        <dbReference type="ChEBI" id="CHEBI:18248"/>
    </ligandPart>
</feature>
<dbReference type="KEGG" id="bze:COCCADRAFT_112528"/>
<dbReference type="GO" id="GO:0016705">
    <property type="term" value="F:oxidoreductase activity, acting on paired donors, with incorporation or reduction of molecular oxygen"/>
    <property type="evidence" value="ECO:0007669"/>
    <property type="project" value="InterPro"/>
</dbReference>
<evidence type="ECO:0000256" key="1">
    <source>
        <dbReference type="ARBA" id="ARBA00010617"/>
    </source>
</evidence>
<protein>
    <recommendedName>
        <fullName evidence="6">Cytochrome P450 monooxygenase</fullName>
    </recommendedName>
</protein>
<dbReference type="AlphaFoldDB" id="W6Y711"/>
<dbReference type="GeneID" id="19144463"/>
<dbReference type="PRINTS" id="PR00385">
    <property type="entry name" value="P450"/>
</dbReference>
<proteinExistence type="inferred from homology"/>
<feature type="region of interest" description="Disordered" evidence="3">
    <location>
        <begin position="493"/>
        <end position="519"/>
    </location>
</feature>
<dbReference type="GO" id="GO:0004497">
    <property type="term" value="F:monooxygenase activity"/>
    <property type="evidence" value="ECO:0007669"/>
    <property type="project" value="InterPro"/>
</dbReference>
<dbReference type="EMBL" id="KI965001">
    <property type="protein sequence ID" value="EUC27116.1"/>
    <property type="molecule type" value="Genomic_DNA"/>
</dbReference>
<dbReference type="PRINTS" id="PR00463">
    <property type="entry name" value="EP450I"/>
</dbReference>
<keyword evidence="2" id="KW-0408">Iron</keyword>
<dbReference type="InterPro" id="IPR050121">
    <property type="entry name" value="Cytochrome_P450_monoxygenase"/>
</dbReference>
<dbReference type="CDD" id="cd11069">
    <property type="entry name" value="CYP_FUM15-like"/>
    <property type="match status" value="1"/>
</dbReference>
<dbReference type="Proteomes" id="UP000053841">
    <property type="component" value="Unassembled WGS sequence"/>
</dbReference>
<evidence type="ECO:0000313" key="4">
    <source>
        <dbReference type="EMBL" id="EUC27116.1"/>
    </source>
</evidence>
<reference evidence="4 5" key="1">
    <citation type="journal article" date="2013" name="PLoS Genet.">
        <title>Comparative genome structure, secondary metabolite, and effector coding capacity across Cochliobolus pathogens.</title>
        <authorList>
            <person name="Condon B.J."/>
            <person name="Leng Y."/>
            <person name="Wu D."/>
            <person name="Bushley K.E."/>
            <person name="Ohm R.A."/>
            <person name="Otillar R."/>
            <person name="Martin J."/>
            <person name="Schackwitz W."/>
            <person name="Grimwood J."/>
            <person name="MohdZainudin N."/>
            <person name="Xue C."/>
            <person name="Wang R."/>
            <person name="Manning V.A."/>
            <person name="Dhillon B."/>
            <person name="Tu Z.J."/>
            <person name="Steffenson B.J."/>
            <person name="Salamov A."/>
            <person name="Sun H."/>
            <person name="Lowry S."/>
            <person name="LaButti K."/>
            <person name="Han J."/>
            <person name="Copeland A."/>
            <person name="Lindquist E."/>
            <person name="Barry K."/>
            <person name="Schmutz J."/>
            <person name="Baker S.E."/>
            <person name="Ciuffetti L.M."/>
            <person name="Grigoriev I.V."/>
            <person name="Zhong S."/>
            <person name="Turgeon B.G."/>
        </authorList>
    </citation>
    <scope>NUCLEOTIDE SEQUENCE [LARGE SCALE GENOMIC DNA]</scope>
    <source>
        <strain evidence="4 5">26-R-13</strain>
    </source>
</reference>
<evidence type="ECO:0000313" key="5">
    <source>
        <dbReference type="Proteomes" id="UP000053841"/>
    </source>
</evidence>
<dbReference type="HOGENOM" id="CLU_001570_5_11_1"/>
<dbReference type="InterPro" id="IPR036396">
    <property type="entry name" value="Cyt_P450_sf"/>
</dbReference>
<comment type="cofactor">
    <cofactor evidence="2">
        <name>heme</name>
        <dbReference type="ChEBI" id="CHEBI:30413"/>
    </cofactor>
</comment>
<dbReference type="InterPro" id="IPR002401">
    <property type="entry name" value="Cyt_P450_E_grp-I"/>
</dbReference>
<organism evidence="4 5">
    <name type="scientific">Cochliobolus carbonum (strain 26-R-13)</name>
    <name type="common">Maize leaf spot fungus</name>
    <name type="synonym">Bipolaris zeicola</name>
    <dbReference type="NCBI Taxonomy" id="930089"/>
    <lineage>
        <taxon>Eukaryota</taxon>
        <taxon>Fungi</taxon>
        <taxon>Dikarya</taxon>
        <taxon>Ascomycota</taxon>
        <taxon>Pezizomycotina</taxon>
        <taxon>Dothideomycetes</taxon>
        <taxon>Pleosporomycetidae</taxon>
        <taxon>Pleosporales</taxon>
        <taxon>Pleosporineae</taxon>
        <taxon>Pleosporaceae</taxon>
        <taxon>Bipolaris</taxon>
    </lineage>
</organism>
<dbReference type="PANTHER" id="PTHR24305:SF166">
    <property type="entry name" value="CYTOCHROME P450 12A4, MITOCHONDRIAL-RELATED"/>
    <property type="match status" value="1"/>
</dbReference>
<gene>
    <name evidence="4" type="ORF">COCCADRAFT_112528</name>
</gene>
<evidence type="ECO:0000256" key="2">
    <source>
        <dbReference type="PIRSR" id="PIRSR602401-1"/>
    </source>
</evidence>
<dbReference type="RefSeq" id="XP_007718578.1">
    <property type="nucleotide sequence ID" value="XM_007720388.1"/>
</dbReference>
<sequence length="595" mass="66511">MTIPVALCVLSLSCAIILCVRDITNLIKCFSYLLSLSGLWYFWKGFLWPLYFSPLRQLQSVPESGWFSAETLRLYTEPRGVAQCEWVNKLKDVPEGLVRYRSLLGFERLLIVSPEALADVLVTRSYEFRKPPFVVTLLRQILGRGILLAEGNEHRMQRKALLPAFSFRHVKELYPVMWRVGESLTSVIAKTLQHETPTRLNMLDFHLGGHHAKINDGMVTVNIADLASRATLDIIGVAGMGQDFGAIRNPSNNLHQAYSLLVQSSKQATFIGILRLVFPDWLVNHLPLERNTQVNLAIQLVRSSCQEMIRETRSCEKDPGSKADVDIHDKNILTVAAASGAFTDELLVDQLMTFLAAGHETTATALTWAIYIICVYPDIQDKLRDEVWSHLPRYSPTSKSIPKDLSTIIDSKMPYLNAVCLEVFRYFSPVPVTFREAIKDTYILHTPVPAGTSVVLAPRVTNRHSTLWGPDAHIFNPDRWISQEKQEAIISTVSTPIGSSKDSKSGGLQNGTDKKGTGHRNNFAMMTFLHGPRSCIGQSFAKAELAILLASLVGKFEFVLAKETPINEKEVKVSRGATARPEKGLMVQIRTVEPE</sequence>
<keyword evidence="2" id="KW-0479">Metal-binding</keyword>